<sequence>MNWFDLHKEFPDSHLPNTSRSQTSNNPDDKTKYFLEESISDKEQLAFQSKDTNNFLNTKFVITNSLPKNFVRKIYKTIQNHPLYSWQQAHGDGICTYRAVLMRAMAETICSELPGAAKALAFVYFLGLHGSPRSPRQMNKSGYYASQYMPFYMKMSDGFRIPLRENMISCLNSIRIPHVALCVNVDGEGPMVIDPAYAIDSISDDLLTIKDWIKQLNEYNSSDEHIEHGYVTIQSEWYPWTMSHLYLLTGGEALLSTELLTMPTLEHIINVLTMYRLMWSENLPTIDHIPTLEEVNVYFEEFAMKHNQKNDLILYMNDVKQYVKQLGKNFPPPGPTPLLPPPKPVYVILNKDMVTITTSLTFNGHFLQN</sequence>
<dbReference type="Proteomes" id="UP000663852">
    <property type="component" value="Unassembled WGS sequence"/>
</dbReference>
<name>A0A814JMX4_ADIRI</name>
<evidence type="ECO:0000313" key="1">
    <source>
        <dbReference type="EMBL" id="CAF1040191.1"/>
    </source>
</evidence>
<comment type="caution">
    <text evidence="1">The sequence shown here is derived from an EMBL/GenBank/DDBJ whole genome shotgun (WGS) entry which is preliminary data.</text>
</comment>
<protein>
    <submittedName>
        <fullName evidence="1">Uncharacterized protein</fullName>
    </submittedName>
</protein>
<gene>
    <name evidence="2" type="ORF">EDS130_LOCUS37920</name>
    <name evidence="1" type="ORF">XAT740_LOCUS15220</name>
</gene>
<evidence type="ECO:0000313" key="2">
    <source>
        <dbReference type="EMBL" id="CAF1426791.1"/>
    </source>
</evidence>
<keyword evidence="3" id="KW-1185">Reference proteome</keyword>
<dbReference type="AlphaFoldDB" id="A0A814JMX4"/>
<proteinExistence type="predicted"/>
<dbReference type="EMBL" id="CAJNOR010000935">
    <property type="protein sequence ID" value="CAF1040191.1"/>
    <property type="molecule type" value="Genomic_DNA"/>
</dbReference>
<dbReference type="EMBL" id="CAJNOJ010000384">
    <property type="protein sequence ID" value="CAF1426791.1"/>
    <property type="molecule type" value="Genomic_DNA"/>
</dbReference>
<dbReference type="Gene3D" id="3.10.620.30">
    <property type="match status" value="1"/>
</dbReference>
<organism evidence="1 3">
    <name type="scientific">Adineta ricciae</name>
    <name type="common">Rotifer</name>
    <dbReference type="NCBI Taxonomy" id="249248"/>
    <lineage>
        <taxon>Eukaryota</taxon>
        <taxon>Metazoa</taxon>
        <taxon>Spiralia</taxon>
        <taxon>Gnathifera</taxon>
        <taxon>Rotifera</taxon>
        <taxon>Eurotatoria</taxon>
        <taxon>Bdelloidea</taxon>
        <taxon>Adinetida</taxon>
        <taxon>Adinetidae</taxon>
        <taxon>Adineta</taxon>
    </lineage>
</organism>
<dbReference type="Proteomes" id="UP000663828">
    <property type="component" value="Unassembled WGS sequence"/>
</dbReference>
<evidence type="ECO:0000313" key="3">
    <source>
        <dbReference type="Proteomes" id="UP000663828"/>
    </source>
</evidence>
<reference evidence="1" key="1">
    <citation type="submission" date="2021-02" db="EMBL/GenBank/DDBJ databases">
        <authorList>
            <person name="Nowell W R."/>
        </authorList>
    </citation>
    <scope>NUCLEOTIDE SEQUENCE</scope>
</reference>
<accession>A0A814JMX4</accession>